<sequence>MNERDTVEMTAPDWFRSMEDAKCIPMDVRPILAEGIDPLDQILARVAQLSPEDILVIEAPFDPLPLRRRLATMGYDNYGTALSEGHWKVFFKQNDICPLPEFPDLPPFPSTWRDGVLEMDLRHLDPPNPMIAILKAIESGQGGDVFTARLMRDPVYLYPELGERHWRAEIVEDTAAGLLMRLEKDHKK</sequence>
<proteinExistence type="predicted"/>
<organism evidence="2">
    <name type="scientific">hydrothermal vent metagenome</name>
    <dbReference type="NCBI Taxonomy" id="652676"/>
    <lineage>
        <taxon>unclassified sequences</taxon>
        <taxon>metagenomes</taxon>
        <taxon>ecological metagenomes</taxon>
    </lineage>
</organism>
<evidence type="ECO:0000313" key="2">
    <source>
        <dbReference type="EMBL" id="VAV95041.1"/>
    </source>
</evidence>
<dbReference type="AlphaFoldDB" id="A0A3B0RVB2"/>
<dbReference type="SUPFAM" id="SSF64307">
    <property type="entry name" value="SirA-like"/>
    <property type="match status" value="1"/>
</dbReference>
<dbReference type="EMBL" id="UOED01000096">
    <property type="protein sequence ID" value="VAV95041.1"/>
    <property type="molecule type" value="Genomic_DNA"/>
</dbReference>
<dbReference type="Pfam" id="PF10006">
    <property type="entry name" value="DUF2249"/>
    <property type="match status" value="2"/>
</dbReference>
<reference evidence="2" key="1">
    <citation type="submission" date="2018-06" db="EMBL/GenBank/DDBJ databases">
        <authorList>
            <person name="Zhirakovskaya E."/>
        </authorList>
    </citation>
    <scope>NUCLEOTIDE SEQUENCE</scope>
</reference>
<feature type="domain" description="DUF2249" evidence="1">
    <location>
        <begin position="118"/>
        <end position="172"/>
    </location>
</feature>
<accession>A0A3B0RVB2</accession>
<protein>
    <recommendedName>
        <fullName evidence="1">DUF2249 domain-containing protein</fullName>
    </recommendedName>
</protein>
<dbReference type="InterPro" id="IPR018720">
    <property type="entry name" value="DUF2249"/>
</dbReference>
<feature type="domain" description="DUF2249" evidence="1">
    <location>
        <begin position="26"/>
        <end position="92"/>
    </location>
</feature>
<gene>
    <name evidence="2" type="ORF">MNBD_ALPHA02-1525</name>
</gene>
<name>A0A3B0RVB2_9ZZZZ</name>
<dbReference type="InterPro" id="IPR036868">
    <property type="entry name" value="TusA-like_sf"/>
</dbReference>
<evidence type="ECO:0000259" key="1">
    <source>
        <dbReference type="Pfam" id="PF10006"/>
    </source>
</evidence>